<evidence type="ECO:0000256" key="1">
    <source>
        <dbReference type="ARBA" id="ARBA00004651"/>
    </source>
</evidence>
<dbReference type="PANTHER" id="PTHR30183:SF3">
    <property type="entry name" value="MOLYBDENUM TRANSPORT SYSTEM PERMEASE PROTEIN MODB"/>
    <property type="match status" value="1"/>
</dbReference>
<dbReference type="PROSITE" id="PS50928">
    <property type="entry name" value="ABC_TM1"/>
    <property type="match status" value="1"/>
</dbReference>
<sequence>MISLKQISVGAALAVLILYGALIVSLAWFLNGTTLRETLLSDRTLFSVNLSLMAATVATALALLLAIPAAYALSRFNFMGKGAAETILEFPIIVSPAALGAIILIFFNNPLGEWVQTHVMYFVFTFAGIVLAQFVTILGLAVRMLKTAFDEVPAELETVARTLGGSPRHVFFTVTLPLARNGLIAAFILTWAKALGEFGATLMVAGSMAMRTETLPIAIFMRLSSADIEGTVALILVLVGIGLTALYTARRLLRMNTHV</sequence>
<name>Q8KEL9_CHLTE</name>
<dbReference type="OrthoDB" id="9807047at2"/>
<dbReference type="AlphaFoldDB" id="Q8KEL9"/>
<evidence type="ECO:0000256" key="7">
    <source>
        <dbReference type="RuleBase" id="RU363032"/>
    </source>
</evidence>
<keyword evidence="6 7" id="KW-0472">Membrane</keyword>
<protein>
    <submittedName>
        <fullName evidence="9">ABC transporter, permease protein</fullName>
    </submittedName>
</protein>
<evidence type="ECO:0000313" key="9">
    <source>
        <dbReference type="EMBL" id="AAM71907.1"/>
    </source>
</evidence>
<keyword evidence="2 7" id="KW-0813">Transport</keyword>
<feature type="transmembrane region" description="Helical" evidence="7">
    <location>
        <begin position="86"/>
        <end position="107"/>
    </location>
</feature>
<dbReference type="eggNOG" id="COG4149">
    <property type="taxonomic scope" value="Bacteria"/>
</dbReference>
<dbReference type="CDD" id="cd06261">
    <property type="entry name" value="TM_PBP2"/>
    <property type="match status" value="1"/>
</dbReference>
<dbReference type="Proteomes" id="UP000001007">
    <property type="component" value="Chromosome"/>
</dbReference>
<evidence type="ECO:0000256" key="3">
    <source>
        <dbReference type="ARBA" id="ARBA00022475"/>
    </source>
</evidence>
<keyword evidence="4 7" id="KW-0812">Transmembrane</keyword>
<feature type="transmembrane region" description="Helical" evidence="7">
    <location>
        <begin position="119"/>
        <end position="142"/>
    </location>
</feature>
<keyword evidence="3" id="KW-1003">Cell membrane</keyword>
<dbReference type="EMBL" id="AE006470">
    <property type="protein sequence ID" value="AAM71907.1"/>
    <property type="molecule type" value="Genomic_DNA"/>
</dbReference>
<feature type="transmembrane region" description="Helical" evidence="7">
    <location>
        <begin position="7"/>
        <end position="30"/>
    </location>
</feature>
<evidence type="ECO:0000256" key="5">
    <source>
        <dbReference type="ARBA" id="ARBA00022989"/>
    </source>
</evidence>
<keyword evidence="5 7" id="KW-1133">Transmembrane helix</keyword>
<reference evidence="9 10" key="1">
    <citation type="journal article" date="2002" name="Proc. Natl. Acad. Sci. U.S.A.">
        <title>The complete genome sequence of Chlorobium tepidum TLS, a photosynthetic, anaerobic, green-sulfur bacterium.</title>
        <authorList>
            <person name="Eisen J.A."/>
            <person name="Nelson K.E."/>
            <person name="Paulsen I.T."/>
            <person name="Heidelberg J.F."/>
            <person name="Wu M."/>
            <person name="Dodson R.J."/>
            <person name="Deboy R."/>
            <person name="Gwinn M.L."/>
            <person name="Nelson W.C."/>
            <person name="Haft D.H."/>
            <person name="Hickey E.K."/>
            <person name="Peterson J.D."/>
            <person name="Durkin A.S."/>
            <person name="Kolonay J.L."/>
            <person name="Yang F."/>
            <person name="Holt I."/>
            <person name="Umayam L.A."/>
            <person name="Mason T."/>
            <person name="Brenner M."/>
            <person name="Shea T.P."/>
            <person name="Parksey D."/>
            <person name="Nierman W.C."/>
            <person name="Feldblyum T.V."/>
            <person name="Hansen C.L."/>
            <person name="Craven M.B."/>
            <person name="Radune D."/>
            <person name="Vamathevan J."/>
            <person name="Khouri H."/>
            <person name="White O."/>
            <person name="Gruber T.M."/>
            <person name="Ketchum K.A."/>
            <person name="Venter J.C."/>
            <person name="Tettelin H."/>
            <person name="Bryant D.A."/>
            <person name="Fraser C.M."/>
        </authorList>
    </citation>
    <scope>NUCLEOTIDE SEQUENCE [LARGE SCALE GENOMIC DNA]</scope>
    <source>
        <strain evidence="10">ATCC 49652 / DSM 12025 / NBRC 103806 / TLS</strain>
    </source>
</reference>
<evidence type="ECO:0000256" key="4">
    <source>
        <dbReference type="ARBA" id="ARBA00022692"/>
    </source>
</evidence>
<dbReference type="EnsemblBacteria" id="AAM71907">
    <property type="protein sequence ID" value="AAM71907"/>
    <property type="gene ID" value="CT0669"/>
</dbReference>
<evidence type="ECO:0000313" key="10">
    <source>
        <dbReference type="Proteomes" id="UP000001007"/>
    </source>
</evidence>
<evidence type="ECO:0000256" key="6">
    <source>
        <dbReference type="ARBA" id="ARBA00023136"/>
    </source>
</evidence>
<evidence type="ECO:0000259" key="8">
    <source>
        <dbReference type="PROSITE" id="PS50928"/>
    </source>
</evidence>
<comment type="similarity">
    <text evidence="7">Belongs to the binding-protein-dependent transport system permease family.</text>
</comment>
<dbReference type="HOGENOM" id="CLU_016047_14_3_10"/>
<dbReference type="STRING" id="194439.CT0669"/>
<dbReference type="KEGG" id="cte:CT0669"/>
<dbReference type="Pfam" id="PF00528">
    <property type="entry name" value="BPD_transp_1"/>
    <property type="match status" value="1"/>
</dbReference>
<feature type="transmembrane region" description="Helical" evidence="7">
    <location>
        <begin position="170"/>
        <end position="192"/>
    </location>
</feature>
<proteinExistence type="inferred from homology"/>
<feature type="transmembrane region" description="Helical" evidence="7">
    <location>
        <begin position="50"/>
        <end position="74"/>
    </location>
</feature>
<dbReference type="GO" id="GO:0055085">
    <property type="term" value="P:transmembrane transport"/>
    <property type="evidence" value="ECO:0007669"/>
    <property type="project" value="InterPro"/>
</dbReference>
<feature type="domain" description="ABC transmembrane type-1" evidence="8">
    <location>
        <begin position="48"/>
        <end position="247"/>
    </location>
</feature>
<dbReference type="InterPro" id="IPR000515">
    <property type="entry name" value="MetI-like"/>
</dbReference>
<dbReference type="GO" id="GO:0005886">
    <property type="term" value="C:plasma membrane"/>
    <property type="evidence" value="ECO:0007669"/>
    <property type="project" value="UniProtKB-SubCell"/>
</dbReference>
<dbReference type="InterPro" id="IPR035906">
    <property type="entry name" value="MetI-like_sf"/>
</dbReference>
<gene>
    <name evidence="9" type="ordered locus">CT0669</name>
</gene>
<dbReference type="PANTHER" id="PTHR30183">
    <property type="entry name" value="MOLYBDENUM TRANSPORT SYSTEM PERMEASE PROTEIN MODB"/>
    <property type="match status" value="1"/>
</dbReference>
<feature type="transmembrane region" description="Helical" evidence="7">
    <location>
        <begin position="232"/>
        <end position="249"/>
    </location>
</feature>
<organism evidence="9 10">
    <name type="scientific">Chlorobaculum tepidum (strain ATCC 49652 / DSM 12025 / NBRC 103806 / TLS)</name>
    <name type="common">Chlorobium tepidum</name>
    <dbReference type="NCBI Taxonomy" id="194439"/>
    <lineage>
        <taxon>Bacteria</taxon>
        <taxon>Pseudomonadati</taxon>
        <taxon>Chlorobiota</taxon>
        <taxon>Chlorobiia</taxon>
        <taxon>Chlorobiales</taxon>
        <taxon>Chlorobiaceae</taxon>
        <taxon>Chlorobaculum</taxon>
    </lineage>
</organism>
<dbReference type="SUPFAM" id="SSF161098">
    <property type="entry name" value="MetI-like"/>
    <property type="match status" value="1"/>
</dbReference>
<comment type="subcellular location">
    <subcellularLocation>
        <location evidence="1 7">Cell membrane</location>
        <topology evidence="1 7">Multi-pass membrane protein</topology>
    </subcellularLocation>
</comment>
<accession>Q8KEL9</accession>
<dbReference type="Gene3D" id="1.10.3720.10">
    <property type="entry name" value="MetI-like"/>
    <property type="match status" value="1"/>
</dbReference>
<keyword evidence="10" id="KW-1185">Reference proteome</keyword>
<evidence type="ECO:0000256" key="2">
    <source>
        <dbReference type="ARBA" id="ARBA00022448"/>
    </source>
</evidence>
<dbReference type="RefSeq" id="WP_010932352.1">
    <property type="nucleotide sequence ID" value="NC_002932.3"/>
</dbReference>